<evidence type="ECO:0000256" key="8">
    <source>
        <dbReference type="ARBA" id="ARBA00048954"/>
    </source>
</evidence>
<evidence type="ECO:0000259" key="12">
    <source>
        <dbReference type="PROSITE" id="PS51193"/>
    </source>
</evidence>
<evidence type="ECO:0000256" key="1">
    <source>
        <dbReference type="ARBA" id="ARBA00001966"/>
    </source>
</evidence>
<feature type="domain" description="Helicase ATP-binding" evidence="12">
    <location>
        <begin position="31"/>
        <end position="324"/>
    </location>
</feature>
<dbReference type="SMART" id="SM00491">
    <property type="entry name" value="HELICc2"/>
    <property type="match status" value="1"/>
</dbReference>
<keyword evidence="4 13" id="KW-0347">Helicase</keyword>
<dbReference type="PROSITE" id="PS51193">
    <property type="entry name" value="HELICASE_ATP_BIND_2"/>
    <property type="match status" value="1"/>
</dbReference>
<dbReference type="RefSeq" id="WP_152816721.1">
    <property type="nucleotide sequence ID" value="NZ_VJXX01000005.1"/>
</dbReference>
<keyword evidence="3" id="KW-0378">Hydrolase</keyword>
<accession>A0A7X1TPI0</accession>
<evidence type="ECO:0000256" key="7">
    <source>
        <dbReference type="ARBA" id="ARBA00044969"/>
    </source>
</evidence>
<organism evidence="13 14">
    <name type="scientific">Arthrobacter bussei</name>
    <dbReference type="NCBI Taxonomy" id="2594179"/>
    <lineage>
        <taxon>Bacteria</taxon>
        <taxon>Bacillati</taxon>
        <taxon>Actinomycetota</taxon>
        <taxon>Actinomycetes</taxon>
        <taxon>Micrococcales</taxon>
        <taxon>Micrococcaceae</taxon>
        <taxon>Arthrobacter</taxon>
    </lineage>
</organism>
<dbReference type="GO" id="GO:0005524">
    <property type="term" value="F:ATP binding"/>
    <property type="evidence" value="ECO:0007669"/>
    <property type="project" value="UniProtKB-KW"/>
</dbReference>
<comment type="similarity">
    <text evidence="6">Belongs to the helicase family. DinG subfamily.</text>
</comment>
<dbReference type="PANTHER" id="PTHR11472:SF34">
    <property type="entry name" value="REGULATOR OF TELOMERE ELONGATION HELICASE 1"/>
    <property type="match status" value="1"/>
</dbReference>
<evidence type="ECO:0000256" key="11">
    <source>
        <dbReference type="SAM" id="MobiDB-lite"/>
    </source>
</evidence>
<dbReference type="EMBL" id="VJXX01000005">
    <property type="protein sequence ID" value="MPY11862.1"/>
    <property type="molecule type" value="Genomic_DNA"/>
</dbReference>
<dbReference type="FunFam" id="3.40.50.300:FF:000437">
    <property type="entry name" value="ATP-dependent DNA helicase DinG"/>
    <property type="match status" value="1"/>
</dbReference>
<protein>
    <recommendedName>
        <fullName evidence="9">ATP-dependent helicase DinG</fullName>
        <ecNumber evidence="7">5.6.2.3</ecNumber>
    </recommendedName>
    <alternativeName>
        <fullName evidence="10">DNA 5'-3' helicase DinG</fullName>
    </alternativeName>
</protein>
<dbReference type="InterPro" id="IPR014013">
    <property type="entry name" value="Helic_SF1/SF2_ATP-bd_DinG/Rad3"/>
</dbReference>
<dbReference type="Pfam" id="PF00270">
    <property type="entry name" value="DEAD"/>
    <property type="match status" value="1"/>
</dbReference>
<comment type="caution">
    <text evidence="13">The sequence shown here is derived from an EMBL/GenBank/DDBJ whole genome shotgun (WGS) entry which is preliminary data.</text>
</comment>
<dbReference type="InterPro" id="IPR011545">
    <property type="entry name" value="DEAD/DEAH_box_helicase_dom"/>
</dbReference>
<name>A0A7X1TPI0_9MICC</name>
<keyword evidence="14" id="KW-1185">Reference proteome</keyword>
<evidence type="ECO:0000313" key="14">
    <source>
        <dbReference type="Proteomes" id="UP000326464"/>
    </source>
</evidence>
<dbReference type="InterPro" id="IPR006555">
    <property type="entry name" value="ATP-dep_Helicase_C"/>
</dbReference>
<evidence type="ECO:0000313" key="13">
    <source>
        <dbReference type="EMBL" id="MPY11862.1"/>
    </source>
</evidence>
<dbReference type="Proteomes" id="UP000326464">
    <property type="component" value="Unassembled WGS sequence"/>
</dbReference>
<evidence type="ECO:0000256" key="3">
    <source>
        <dbReference type="ARBA" id="ARBA00022801"/>
    </source>
</evidence>
<dbReference type="GO" id="GO:0003676">
    <property type="term" value="F:nucleic acid binding"/>
    <property type="evidence" value="ECO:0007669"/>
    <property type="project" value="InterPro"/>
</dbReference>
<evidence type="ECO:0000256" key="5">
    <source>
        <dbReference type="ARBA" id="ARBA00022840"/>
    </source>
</evidence>
<comment type="cofactor">
    <cofactor evidence="1">
        <name>[4Fe-4S] cluster</name>
        <dbReference type="ChEBI" id="CHEBI:49883"/>
    </cofactor>
</comment>
<dbReference type="PANTHER" id="PTHR11472">
    <property type="entry name" value="DNA REPAIR DEAD HELICASE RAD3/XP-D SUBFAMILY MEMBER"/>
    <property type="match status" value="1"/>
</dbReference>
<dbReference type="SUPFAM" id="SSF52540">
    <property type="entry name" value="P-loop containing nucleoside triphosphate hydrolases"/>
    <property type="match status" value="1"/>
</dbReference>
<evidence type="ECO:0000256" key="10">
    <source>
        <dbReference type="ARBA" id="ARBA00079061"/>
    </source>
</evidence>
<dbReference type="OrthoDB" id="9805194at2"/>
<proteinExistence type="inferred from homology"/>
<dbReference type="InterPro" id="IPR045028">
    <property type="entry name" value="DinG/Rad3-like"/>
</dbReference>
<dbReference type="InterPro" id="IPR014001">
    <property type="entry name" value="Helicase_ATP-bd"/>
</dbReference>
<dbReference type="Pfam" id="PF13307">
    <property type="entry name" value="Helicase_C_2"/>
    <property type="match status" value="1"/>
</dbReference>
<dbReference type="GO" id="GO:0006139">
    <property type="term" value="P:nucleobase-containing compound metabolic process"/>
    <property type="evidence" value="ECO:0007669"/>
    <property type="project" value="InterPro"/>
</dbReference>
<feature type="region of interest" description="Disordered" evidence="11">
    <location>
        <begin position="1"/>
        <end position="23"/>
    </location>
</feature>
<dbReference type="SMART" id="SM00487">
    <property type="entry name" value="DEXDc"/>
    <property type="match status" value="1"/>
</dbReference>
<dbReference type="GO" id="GO:0043139">
    <property type="term" value="F:5'-3' DNA helicase activity"/>
    <property type="evidence" value="ECO:0007669"/>
    <property type="project" value="UniProtKB-EC"/>
</dbReference>
<gene>
    <name evidence="13" type="ORF">FNH21_14240</name>
</gene>
<evidence type="ECO:0000256" key="2">
    <source>
        <dbReference type="ARBA" id="ARBA00022741"/>
    </source>
</evidence>
<dbReference type="InterPro" id="IPR027417">
    <property type="entry name" value="P-loop_NTPase"/>
</dbReference>
<dbReference type="AlphaFoldDB" id="A0A7X1TPI0"/>
<keyword evidence="2" id="KW-0547">Nucleotide-binding</keyword>
<keyword evidence="5" id="KW-0067">ATP-binding</keyword>
<evidence type="ECO:0000256" key="4">
    <source>
        <dbReference type="ARBA" id="ARBA00022806"/>
    </source>
</evidence>
<dbReference type="Gene3D" id="3.40.50.300">
    <property type="entry name" value="P-loop containing nucleotide triphosphate hydrolases"/>
    <property type="match status" value="2"/>
</dbReference>
<reference evidence="14" key="1">
    <citation type="submission" date="2019-07" db="EMBL/GenBank/DDBJ databases">
        <title>Arthrobacter KR32 sp. nov., isolated from mountain cheese made of cows milk.</title>
        <authorList>
            <person name="Flegler A."/>
        </authorList>
    </citation>
    <scope>NUCLEOTIDE SEQUENCE [LARGE SCALE GENOMIC DNA]</scope>
    <source>
        <strain evidence="14">KR32</strain>
    </source>
</reference>
<evidence type="ECO:0000256" key="6">
    <source>
        <dbReference type="ARBA" id="ARBA00038058"/>
    </source>
</evidence>
<comment type="catalytic activity">
    <reaction evidence="8">
        <text>ATP + H2O = ADP + phosphate + H(+)</text>
        <dbReference type="Rhea" id="RHEA:13065"/>
        <dbReference type="ChEBI" id="CHEBI:15377"/>
        <dbReference type="ChEBI" id="CHEBI:15378"/>
        <dbReference type="ChEBI" id="CHEBI:30616"/>
        <dbReference type="ChEBI" id="CHEBI:43474"/>
        <dbReference type="ChEBI" id="CHEBI:456216"/>
        <dbReference type="EC" id="5.6.2.3"/>
    </reaction>
</comment>
<sequence>MSDSTRSGAVVAAPDAARPSRESRHALELLDTAVSAMGGEMRSGQHEMVRQVSEAIHSGDHLLVQAGTGTGKSLAYLVPLIAHAMDSDRPSVVSTATLALQAQIVGRDLPRLLDAVRPALARPVDVALLKGRSNYVCLHKTGGGFPEEDAPDTLFSLGEDAAPHPAPAAGAGGVASALGREVVRLREWAEETETGDRDDLVPGVSDRAWRQVSVSSMECLGAARCPVAQECFSEKARAAAADADIIITNHAMLAISAFEGLAVLPEYDVVVIDEAHELHDRVTGAVSGQLSAAMVSTAATGLRRHASVATTALDSAASAFEAASELVSSGLLAGGLPDDLERTLAQVRDAARAALSDTKTDGKSEADADGGRQMARSRVTLVFDLAERILAASDAKEVVWASRPSSFTPGSGYSPADESAPATLNVAPLSVAGRLREGLFEDHTVILTSATLAIGSEFGPVAGSLGLSGPGAPAWTGVDVGSPFDYPRQGVLYVAKDLPKPERGTSDAQLEELLVLLKASRGGALGLFSSKRAAEEAAEALRPKVDFEILCQGESSLNALVTQFAEEQDTCLFGTMSLWQGVDVPGESCRLVVIDRIPFPRPDDPLMTARTRDVARNGGNGFMSVSATHAAVRLAQGAGRLIRATGDRGVVAVLDSRLATARYGGFLRAALPPFWATTDRATVTGILERISGR</sequence>
<dbReference type="EC" id="5.6.2.3" evidence="7"/>
<dbReference type="GO" id="GO:0016818">
    <property type="term" value="F:hydrolase activity, acting on acid anhydrides, in phosphorus-containing anhydrides"/>
    <property type="evidence" value="ECO:0007669"/>
    <property type="project" value="InterPro"/>
</dbReference>
<evidence type="ECO:0000256" key="9">
    <source>
        <dbReference type="ARBA" id="ARBA00073590"/>
    </source>
</evidence>